<proteinExistence type="predicted"/>
<dbReference type="EMBL" id="NEXM01000040">
    <property type="protein sequence ID" value="PSN98116.1"/>
    <property type="molecule type" value="Genomic_DNA"/>
</dbReference>
<sequence>MRAFKKAQGKKRKLLKFCLRKKMCATFSYLTNPFRVWTPACRDTIKRLLKAISKESGKLIVYVTHTLTEIEELATRVCLLANGRFAHEWSGQEFSQEKLLTVF</sequence>
<organism evidence="1 2">
    <name type="scientific">Candidatus Marsarchaeota G2 archaeon ECH_B_SAG-F08</name>
    <dbReference type="NCBI Taxonomy" id="1978165"/>
    <lineage>
        <taxon>Archaea</taxon>
        <taxon>Candidatus Marsarchaeota</taxon>
        <taxon>Candidatus Marsarchaeota group 2</taxon>
    </lineage>
</organism>
<dbReference type="InterPro" id="IPR027417">
    <property type="entry name" value="P-loop_NTPase"/>
</dbReference>
<dbReference type="Gene3D" id="3.40.50.300">
    <property type="entry name" value="P-loop containing nucleotide triphosphate hydrolases"/>
    <property type="match status" value="1"/>
</dbReference>
<comment type="caution">
    <text evidence="1">The sequence shown here is derived from an EMBL/GenBank/DDBJ whole genome shotgun (WGS) entry which is preliminary data.</text>
</comment>
<reference evidence="1 2" key="1">
    <citation type="submission" date="2017-04" db="EMBL/GenBank/DDBJ databases">
        <title>Novel microbial lineages endemic to geothermal iron-oxide mats fill important gaps in the evolutionary history of Archaea.</title>
        <authorList>
            <person name="Jay Z.J."/>
            <person name="Beam J.P."/>
            <person name="Dlakic M."/>
            <person name="Rusch D.B."/>
            <person name="Kozubal M.A."/>
            <person name="Inskeep W.P."/>
        </authorList>
    </citation>
    <scope>NUCLEOTIDE SEQUENCE [LARGE SCALE GENOMIC DNA]</scope>
    <source>
        <strain evidence="1">ECH_B_SAG-F08</strain>
    </source>
</reference>
<dbReference type="AlphaFoldDB" id="A0A2R6BHL7"/>
<gene>
    <name evidence="1" type="ORF">B9Q11_02860</name>
</gene>
<protein>
    <recommendedName>
        <fullName evidence="3">ABC transporter domain-containing protein</fullName>
    </recommendedName>
</protein>
<evidence type="ECO:0000313" key="1">
    <source>
        <dbReference type="EMBL" id="PSN98116.1"/>
    </source>
</evidence>
<accession>A0A2R6BHL7</accession>
<evidence type="ECO:0000313" key="2">
    <source>
        <dbReference type="Proteomes" id="UP000240381"/>
    </source>
</evidence>
<evidence type="ECO:0008006" key="3">
    <source>
        <dbReference type="Google" id="ProtNLM"/>
    </source>
</evidence>
<dbReference type="Proteomes" id="UP000240381">
    <property type="component" value="Unassembled WGS sequence"/>
</dbReference>
<name>A0A2R6BHL7_9ARCH</name>
<dbReference type="SUPFAM" id="SSF52540">
    <property type="entry name" value="P-loop containing nucleoside triphosphate hydrolases"/>
    <property type="match status" value="1"/>
</dbReference>